<dbReference type="AlphaFoldDB" id="A0A177BAF3"/>
<name>A0A177BAF3_9BILA</name>
<protein>
    <submittedName>
        <fullName evidence="1">Uncharacterized protein</fullName>
    </submittedName>
</protein>
<evidence type="ECO:0000313" key="1">
    <source>
        <dbReference type="EMBL" id="OAF71226.1"/>
    </source>
</evidence>
<reference evidence="1 2" key="1">
    <citation type="submission" date="2016-04" db="EMBL/GenBank/DDBJ databases">
        <title>The genome of Intoshia linei affirms orthonectids as highly simplified spiralians.</title>
        <authorList>
            <person name="Mikhailov K.V."/>
            <person name="Slusarev G.S."/>
            <person name="Nikitin M.A."/>
            <person name="Logacheva M.D."/>
            <person name="Penin A."/>
            <person name="Aleoshin V."/>
            <person name="Panchin Y.V."/>
        </authorList>
    </citation>
    <scope>NUCLEOTIDE SEQUENCE [LARGE SCALE GENOMIC DNA]</scope>
    <source>
        <strain evidence="1">Intl2013</strain>
        <tissue evidence="1">Whole animal</tissue>
    </source>
</reference>
<accession>A0A177BAF3</accession>
<proteinExistence type="predicted"/>
<keyword evidence="2" id="KW-1185">Reference proteome</keyword>
<dbReference type="Proteomes" id="UP000078046">
    <property type="component" value="Unassembled WGS sequence"/>
</dbReference>
<evidence type="ECO:0000313" key="2">
    <source>
        <dbReference type="Proteomes" id="UP000078046"/>
    </source>
</evidence>
<sequence length="920" mass="106814">MNFFVNNDEKCSLLKNKSFELNSKLTEPEIDIKLVERGVNEGISTFSLRCKVDVRKILYLNNITRNSEFYALKYIKVPLNAGVPILTRSNSQNSINIIETNDFFKSVTFSNSTDDLSHKVNINEEKTHLDYIQHVDSKINKNYQNLLNSKNKNLKYISESGSFNNLRNKHFKAVKTQHTNEVSSDEYFSKPIKSIKPVTSITQTKILQFCKYMENISIKTKTYSIFVQKIFIQIISIVRILFMISCSIRNVIAYYSEEYKPSPINTIKIYKSILDKECSYEFRTLPLKNMEWDDTGCYLVLANDQNFFMYLLTDDYELKCYANFKFNSDMIDFIWIPSKNTRYHISETEQIEKKKISLPLVDAFEIAKHGLVAIFNDLNVLIPTIPNSDILLNTNTPYVTHFPPDELSVNKNLETEIKNCRAHESSILSSNLLFIHDACIIYHNCSFWLIIVNNFINQLELHKWDSFDGGINFINVFCTNLGQINVESLNFMIYDELYILILYSNIIHTTVSKNNCICSNDGFPISCLQDCMKYTNKTFNCLKLMKIKKSEANNSDKFRHFEKYFQVNQNKKDDGIYSLNMVQDVHLDFTKYLKCVNKCSAKSNSRISSLCLNKKIGAFGKGSFYLSLNYHNLSVIHVYTIPDLDMIYKLHNYTCLANSCQNLYMIGVISLSKELAENDGSILNSNVLVVQKMFQSKPFTPSDFHRLSICAALNFQDLSEIAKFIGSDENFFLENDLKCTLFVKLKIYANLSKNFGPSSIYGLLNNLHKSYITFISNMPHNMKHFIKLEEPIDNFQRIDRYLEQQITISASNQLIAEIKRQSEVYAQSKINDDIDLTWNIPIEKFKIITPYISRCLYSLLQTDIVIAARASSLIYTLSKKIAFLILLWLSDNEKYDIYKREHNINIEDIIKIFFEIQPKI</sequence>
<gene>
    <name evidence="1" type="ORF">A3Q56_01011</name>
</gene>
<comment type="caution">
    <text evidence="1">The sequence shown here is derived from an EMBL/GenBank/DDBJ whole genome shotgun (WGS) entry which is preliminary data.</text>
</comment>
<organism evidence="1 2">
    <name type="scientific">Intoshia linei</name>
    <dbReference type="NCBI Taxonomy" id="1819745"/>
    <lineage>
        <taxon>Eukaryota</taxon>
        <taxon>Metazoa</taxon>
        <taxon>Spiralia</taxon>
        <taxon>Lophotrochozoa</taxon>
        <taxon>Mesozoa</taxon>
        <taxon>Orthonectida</taxon>
        <taxon>Rhopaluridae</taxon>
        <taxon>Intoshia</taxon>
    </lineage>
</organism>
<dbReference type="EMBL" id="LWCA01000069">
    <property type="protein sequence ID" value="OAF71226.1"/>
    <property type="molecule type" value="Genomic_DNA"/>
</dbReference>